<gene>
    <name evidence="3" type="ORF">GCM10010096_26820</name>
</gene>
<feature type="transmembrane region" description="Helical" evidence="2">
    <location>
        <begin position="433"/>
        <end position="453"/>
    </location>
</feature>
<keyword evidence="2" id="KW-0472">Membrane</keyword>
<dbReference type="PANTHER" id="PTHR34219:SF4">
    <property type="entry name" value="PEPSY DOMAIN-CONTAINING PROTEIN"/>
    <property type="match status" value="1"/>
</dbReference>
<evidence type="ECO:0000313" key="3">
    <source>
        <dbReference type="EMBL" id="GHC53178.1"/>
    </source>
</evidence>
<dbReference type="PANTHER" id="PTHR34219">
    <property type="entry name" value="IRON-REGULATED INNER MEMBRANE PROTEIN-RELATED"/>
    <property type="match status" value="1"/>
</dbReference>
<dbReference type="RefSeq" id="WP_189393072.1">
    <property type="nucleotide sequence ID" value="NZ_BMZN01000004.1"/>
</dbReference>
<feature type="transmembrane region" description="Helical" evidence="2">
    <location>
        <begin position="206"/>
        <end position="231"/>
    </location>
</feature>
<organism evidence="3 4">
    <name type="scientific">Alcaligenes pakistanensis</name>
    <dbReference type="NCBI Taxonomy" id="1482717"/>
    <lineage>
        <taxon>Bacteria</taxon>
        <taxon>Pseudomonadati</taxon>
        <taxon>Pseudomonadota</taxon>
        <taxon>Betaproteobacteria</taxon>
        <taxon>Burkholderiales</taxon>
        <taxon>Alcaligenaceae</taxon>
        <taxon>Alcaligenes</taxon>
    </lineage>
</organism>
<feature type="compositionally biased region" description="Low complexity" evidence="1">
    <location>
        <begin position="528"/>
        <end position="537"/>
    </location>
</feature>
<evidence type="ECO:0000313" key="4">
    <source>
        <dbReference type="Proteomes" id="UP000608923"/>
    </source>
</evidence>
<comment type="caution">
    <text evidence="3">The sequence shown here is derived from an EMBL/GenBank/DDBJ whole genome shotgun (WGS) entry which is preliminary data.</text>
</comment>
<sequence>MTDTATSAKRPKVSKPQSVRQIMSNVHIWTGLLVGWILYAMFLTGTVSYFREELSSYMRPELNLMVEQPAEQVAQSVLDTIIAQDPGSPLVLMTLPTSRNPLASAFWRTPPGSDAHRPAFDRAIFDPASGQKLSIRDTEGGDFFFAFHFNLHYMSPLWGRWIAGLSAMFMLIAIVSGVITHKKIFIDFFTFRWGKGQRSWLDAHNALSVFGLPFHFMITWSGLITLMLLYMPWGMQQLPNMQDRAAVNSEMRFFLPAGQPSGTPATLVPISDLVQQAEERWGKNSVGSVQVNLANDSNARVAVARQQAQRISITPQYLLFDGVSGELISAKESSGPAASTQGVLYGLHLGRFADIATRWLYFLISLAGTAMVGTGLVLWTVKRRSKLADPSKPYFGFAMVERLNIASIAGLSVAVTGFLWLNRLLPLDMAQRAQWEVHGFFIVWAITLLWTCLRPARRAWLELLWLATLLLAALPILNIFLTDRHLFNSLQSRDWLFASFDISLWVFAVLHAYMARRVTRHKAKNKAAAKTASNKAAPRAKPNTPSQPDTPDRQGQEP</sequence>
<feature type="transmembrane region" description="Helical" evidence="2">
    <location>
        <begin position="402"/>
        <end position="421"/>
    </location>
</feature>
<feature type="transmembrane region" description="Helical" evidence="2">
    <location>
        <begin position="28"/>
        <end position="50"/>
    </location>
</feature>
<reference evidence="4" key="1">
    <citation type="journal article" date="2019" name="Int. J. Syst. Evol. Microbiol.">
        <title>The Global Catalogue of Microorganisms (GCM) 10K type strain sequencing project: providing services to taxonomists for standard genome sequencing and annotation.</title>
        <authorList>
            <consortium name="The Broad Institute Genomics Platform"/>
            <consortium name="The Broad Institute Genome Sequencing Center for Infectious Disease"/>
            <person name="Wu L."/>
            <person name="Ma J."/>
        </authorList>
    </citation>
    <scope>NUCLEOTIDE SEQUENCE [LARGE SCALE GENOMIC DNA]</scope>
    <source>
        <strain evidence="4">KCTC 42083</strain>
    </source>
</reference>
<feature type="transmembrane region" description="Helical" evidence="2">
    <location>
        <begin position="495"/>
        <end position="514"/>
    </location>
</feature>
<protein>
    <submittedName>
        <fullName evidence="3">Iron uptake protein</fullName>
    </submittedName>
</protein>
<dbReference type="AlphaFoldDB" id="A0A8H9IKL9"/>
<dbReference type="Proteomes" id="UP000608923">
    <property type="component" value="Unassembled WGS sequence"/>
</dbReference>
<keyword evidence="2" id="KW-0812">Transmembrane</keyword>
<dbReference type="EMBL" id="BMZN01000004">
    <property type="protein sequence ID" value="GHC53178.1"/>
    <property type="molecule type" value="Genomic_DNA"/>
</dbReference>
<proteinExistence type="predicted"/>
<feature type="transmembrane region" description="Helical" evidence="2">
    <location>
        <begin position="359"/>
        <end position="381"/>
    </location>
</feature>
<evidence type="ECO:0000256" key="1">
    <source>
        <dbReference type="SAM" id="MobiDB-lite"/>
    </source>
</evidence>
<evidence type="ECO:0000256" key="2">
    <source>
        <dbReference type="SAM" id="Phobius"/>
    </source>
</evidence>
<keyword evidence="4" id="KW-1185">Reference proteome</keyword>
<dbReference type="InterPro" id="IPR005625">
    <property type="entry name" value="PepSY-ass_TM"/>
</dbReference>
<feature type="transmembrane region" description="Helical" evidence="2">
    <location>
        <begin position="161"/>
        <end position="185"/>
    </location>
</feature>
<keyword evidence="2" id="KW-1133">Transmembrane helix</keyword>
<accession>A0A8H9IKL9</accession>
<feature type="transmembrane region" description="Helical" evidence="2">
    <location>
        <begin position="460"/>
        <end position="480"/>
    </location>
</feature>
<feature type="region of interest" description="Disordered" evidence="1">
    <location>
        <begin position="523"/>
        <end position="558"/>
    </location>
</feature>
<name>A0A8H9IKL9_9BURK</name>
<dbReference type="Pfam" id="PF03929">
    <property type="entry name" value="PepSY_TM"/>
    <property type="match status" value="1"/>
</dbReference>